<organism evidence="14 15">
    <name type="scientific">Acropora cervicornis</name>
    <name type="common">Staghorn coral</name>
    <dbReference type="NCBI Taxonomy" id="6130"/>
    <lineage>
        <taxon>Eukaryota</taxon>
        <taxon>Metazoa</taxon>
        <taxon>Cnidaria</taxon>
        <taxon>Anthozoa</taxon>
        <taxon>Hexacorallia</taxon>
        <taxon>Scleractinia</taxon>
        <taxon>Astrocoeniina</taxon>
        <taxon>Acroporidae</taxon>
        <taxon>Acropora</taxon>
    </lineage>
</organism>
<dbReference type="Gene3D" id="3.30.160.60">
    <property type="entry name" value="Classic Zinc Finger"/>
    <property type="match status" value="6"/>
</dbReference>
<evidence type="ECO:0000256" key="11">
    <source>
        <dbReference type="PROSITE-ProRule" id="PRU00042"/>
    </source>
</evidence>
<feature type="domain" description="C2H2-type" evidence="13">
    <location>
        <begin position="187"/>
        <end position="214"/>
    </location>
</feature>
<dbReference type="PROSITE" id="PS50157">
    <property type="entry name" value="ZINC_FINGER_C2H2_2"/>
    <property type="match status" value="6"/>
</dbReference>
<evidence type="ECO:0000256" key="7">
    <source>
        <dbReference type="ARBA" id="ARBA00023015"/>
    </source>
</evidence>
<keyword evidence="8" id="KW-0238">DNA-binding</keyword>
<dbReference type="AlphaFoldDB" id="A0AAD9R3S2"/>
<dbReference type="SMART" id="SM00355">
    <property type="entry name" value="ZnF_C2H2"/>
    <property type="match status" value="6"/>
</dbReference>
<dbReference type="EMBL" id="JARQWQ010000004">
    <property type="protein sequence ID" value="KAK2572303.1"/>
    <property type="molecule type" value="Genomic_DNA"/>
</dbReference>
<evidence type="ECO:0000256" key="3">
    <source>
        <dbReference type="ARBA" id="ARBA00022723"/>
    </source>
</evidence>
<feature type="domain" description="C2H2-type" evidence="13">
    <location>
        <begin position="131"/>
        <end position="158"/>
    </location>
</feature>
<protein>
    <submittedName>
        <fullName evidence="14">Zinc finger protein 57</fullName>
    </submittedName>
</protein>
<reference evidence="14" key="2">
    <citation type="journal article" date="2023" name="Science">
        <title>Genomic signatures of disease resistance in endangered staghorn corals.</title>
        <authorList>
            <person name="Vollmer S.V."/>
            <person name="Selwyn J.D."/>
            <person name="Despard B.A."/>
            <person name="Roesel C.L."/>
        </authorList>
    </citation>
    <scope>NUCLEOTIDE SEQUENCE</scope>
    <source>
        <strain evidence="14">K2</strain>
    </source>
</reference>
<dbReference type="Pfam" id="PF00096">
    <property type="entry name" value="zf-C2H2"/>
    <property type="match status" value="3"/>
</dbReference>
<dbReference type="FunFam" id="3.30.160.60:FF:000608">
    <property type="entry name" value="zinc finger protein 286A isoform X1"/>
    <property type="match status" value="1"/>
</dbReference>
<reference evidence="14" key="1">
    <citation type="journal article" date="2023" name="G3 (Bethesda)">
        <title>Whole genome assembly and annotation of the endangered Caribbean coral Acropora cervicornis.</title>
        <authorList>
            <person name="Selwyn J.D."/>
            <person name="Vollmer S.V."/>
        </authorList>
    </citation>
    <scope>NUCLEOTIDE SEQUENCE</scope>
    <source>
        <strain evidence="14">K2</strain>
    </source>
</reference>
<evidence type="ECO:0000256" key="9">
    <source>
        <dbReference type="ARBA" id="ARBA00023163"/>
    </source>
</evidence>
<dbReference type="FunFam" id="3.30.160.60:FF:000870">
    <property type="entry name" value="zinc finger protein 197 isoform X1"/>
    <property type="match status" value="1"/>
</dbReference>
<dbReference type="Proteomes" id="UP001249851">
    <property type="component" value="Unassembled WGS sequence"/>
</dbReference>
<gene>
    <name evidence="14" type="ORF">P5673_002527</name>
</gene>
<feature type="compositionally biased region" description="Polar residues" evidence="12">
    <location>
        <begin position="312"/>
        <end position="323"/>
    </location>
</feature>
<dbReference type="Pfam" id="PF13465">
    <property type="entry name" value="zf-H2C2_2"/>
    <property type="match status" value="2"/>
</dbReference>
<dbReference type="PANTHER" id="PTHR24394:SF29">
    <property type="entry name" value="MYONEURIN"/>
    <property type="match status" value="1"/>
</dbReference>
<dbReference type="InterPro" id="IPR013087">
    <property type="entry name" value="Znf_C2H2_type"/>
</dbReference>
<evidence type="ECO:0000256" key="1">
    <source>
        <dbReference type="ARBA" id="ARBA00004123"/>
    </source>
</evidence>
<dbReference type="FunFam" id="3.30.160.60:FF:000130">
    <property type="entry name" value="Spalt-like transcription factor 4"/>
    <property type="match status" value="1"/>
</dbReference>
<dbReference type="GO" id="GO:0000981">
    <property type="term" value="F:DNA-binding transcription factor activity, RNA polymerase II-specific"/>
    <property type="evidence" value="ECO:0007669"/>
    <property type="project" value="TreeGrafter"/>
</dbReference>
<feature type="domain" description="C2H2-type" evidence="13">
    <location>
        <begin position="243"/>
        <end position="270"/>
    </location>
</feature>
<comment type="subcellular location">
    <subcellularLocation>
        <location evidence="1">Nucleus</location>
    </subcellularLocation>
</comment>
<name>A0AAD9R3S2_ACRCE</name>
<evidence type="ECO:0000256" key="10">
    <source>
        <dbReference type="ARBA" id="ARBA00023242"/>
    </source>
</evidence>
<keyword evidence="10" id="KW-0539">Nucleus</keyword>
<evidence type="ECO:0000256" key="4">
    <source>
        <dbReference type="ARBA" id="ARBA00022737"/>
    </source>
</evidence>
<evidence type="ECO:0000313" key="14">
    <source>
        <dbReference type="EMBL" id="KAK2572303.1"/>
    </source>
</evidence>
<keyword evidence="15" id="KW-1185">Reference proteome</keyword>
<evidence type="ECO:0000256" key="2">
    <source>
        <dbReference type="ARBA" id="ARBA00006991"/>
    </source>
</evidence>
<comment type="similarity">
    <text evidence="2">Belongs to the krueppel C2H2-type zinc-finger protein family.</text>
</comment>
<feature type="region of interest" description="Disordered" evidence="12">
    <location>
        <begin position="301"/>
        <end position="323"/>
    </location>
</feature>
<dbReference type="SUPFAM" id="SSF57667">
    <property type="entry name" value="beta-beta-alpha zinc fingers"/>
    <property type="match status" value="3"/>
</dbReference>
<keyword evidence="7" id="KW-0805">Transcription regulation</keyword>
<keyword evidence="3" id="KW-0479">Metal-binding</keyword>
<comment type="caution">
    <text evidence="14">The sequence shown here is derived from an EMBL/GenBank/DDBJ whole genome shotgun (WGS) entry which is preliminary data.</text>
</comment>
<dbReference type="InterPro" id="IPR036236">
    <property type="entry name" value="Znf_C2H2_sf"/>
</dbReference>
<dbReference type="FunFam" id="3.30.160.60:FF:001498">
    <property type="entry name" value="Zinc finger protein 404"/>
    <property type="match status" value="1"/>
</dbReference>
<evidence type="ECO:0000313" key="15">
    <source>
        <dbReference type="Proteomes" id="UP001249851"/>
    </source>
</evidence>
<evidence type="ECO:0000259" key="13">
    <source>
        <dbReference type="PROSITE" id="PS50157"/>
    </source>
</evidence>
<evidence type="ECO:0000256" key="12">
    <source>
        <dbReference type="SAM" id="MobiDB-lite"/>
    </source>
</evidence>
<dbReference type="GO" id="GO:0005634">
    <property type="term" value="C:nucleus"/>
    <property type="evidence" value="ECO:0007669"/>
    <property type="project" value="UniProtKB-SubCell"/>
</dbReference>
<dbReference type="FunFam" id="3.30.160.60:FF:000495">
    <property type="entry name" value="zinc finger protein 668"/>
    <property type="match status" value="1"/>
</dbReference>
<keyword evidence="5 11" id="KW-0863">Zinc-finger</keyword>
<dbReference type="PROSITE" id="PS00028">
    <property type="entry name" value="ZINC_FINGER_C2H2_1"/>
    <property type="match status" value="5"/>
</dbReference>
<sequence>MPQNPGCLRKLPLCNLVNWSVEVHVIRSATQLFVIADNTEDIPPTLTSSQAELYRLSSPFAQPLVIAHGQPHNAIAANREASGQSDFHKEKEKKANVWSREERCHDTERLAEFPSMKEEKDTDSAGTEKPYTCRHCSKVFTRSWNFQRHILIHTGQKPYKCQKCPKAFALAAHLKIHNRIHTGEKPYTCNICCRGFAQLTNLQRHILTHTGEKPHKCQYCPKAFVSSSDLRRHVRIHTGERPYKCKQCSKAFTTSGNLQSHILTHTGEKPYKCNICNWKFISSSNLRTHIRIHHAYYLEKSSTSQHHRPEQQKANGRLTTDPVTDQMRENMPFKNLIESQREQVFY</sequence>
<feature type="domain" description="C2H2-type" evidence="13">
    <location>
        <begin position="215"/>
        <end position="242"/>
    </location>
</feature>
<keyword evidence="6" id="KW-0862">Zinc</keyword>
<feature type="domain" description="C2H2-type" evidence="13">
    <location>
        <begin position="159"/>
        <end position="186"/>
    </location>
</feature>
<evidence type="ECO:0000256" key="5">
    <source>
        <dbReference type="ARBA" id="ARBA00022771"/>
    </source>
</evidence>
<dbReference type="GO" id="GO:0003677">
    <property type="term" value="F:DNA binding"/>
    <property type="evidence" value="ECO:0007669"/>
    <property type="project" value="UniProtKB-KW"/>
</dbReference>
<evidence type="ECO:0000256" key="6">
    <source>
        <dbReference type="ARBA" id="ARBA00022833"/>
    </source>
</evidence>
<dbReference type="FunFam" id="3.30.160.60:FF:000931">
    <property type="entry name" value="zinc finger protein 697"/>
    <property type="match status" value="1"/>
</dbReference>
<evidence type="ECO:0000256" key="8">
    <source>
        <dbReference type="ARBA" id="ARBA00023125"/>
    </source>
</evidence>
<dbReference type="GO" id="GO:0008270">
    <property type="term" value="F:zinc ion binding"/>
    <property type="evidence" value="ECO:0007669"/>
    <property type="project" value="UniProtKB-KW"/>
</dbReference>
<dbReference type="PANTHER" id="PTHR24394">
    <property type="entry name" value="ZINC FINGER PROTEIN"/>
    <property type="match status" value="1"/>
</dbReference>
<keyword evidence="4" id="KW-0677">Repeat</keyword>
<accession>A0AAD9R3S2</accession>
<keyword evidence="9" id="KW-0804">Transcription</keyword>
<feature type="domain" description="C2H2-type" evidence="13">
    <location>
        <begin position="271"/>
        <end position="293"/>
    </location>
</feature>
<proteinExistence type="inferred from homology"/>